<evidence type="ECO:0000256" key="3">
    <source>
        <dbReference type="ARBA" id="ARBA00022679"/>
    </source>
</evidence>
<reference evidence="7 8" key="1">
    <citation type="submission" date="2021-12" db="EMBL/GenBank/DDBJ databases">
        <title>High titer production of polyol ester of fatty acids by Rhodotorula paludigena BS15 towards product separation-free biomass refinery.</title>
        <authorList>
            <person name="Mano J."/>
            <person name="Ono H."/>
            <person name="Tanaka T."/>
            <person name="Naito K."/>
            <person name="Sushida H."/>
            <person name="Ike M."/>
            <person name="Tokuyasu K."/>
            <person name="Kitaoka M."/>
        </authorList>
    </citation>
    <scope>NUCLEOTIDE SEQUENCE [LARGE SCALE GENOMIC DNA]</scope>
    <source>
        <strain evidence="7 8">BS15</strain>
    </source>
</reference>
<gene>
    <name evidence="7" type="ORF">Rhopal_002551-T1</name>
</gene>
<dbReference type="CDD" id="cd00614">
    <property type="entry name" value="CGS_like"/>
    <property type="match status" value="1"/>
</dbReference>
<dbReference type="PRINTS" id="PR00682">
    <property type="entry name" value="IPNSYNTHASE"/>
</dbReference>
<feature type="domain" description="Non-haem dioxygenase N-terminal" evidence="6">
    <location>
        <begin position="28"/>
        <end position="123"/>
    </location>
</feature>
<dbReference type="InterPro" id="IPR027443">
    <property type="entry name" value="IPNS-like_sf"/>
</dbReference>
<keyword evidence="8" id="KW-1185">Reference proteome</keyword>
<dbReference type="Pfam" id="PF14226">
    <property type="entry name" value="DIOX_N"/>
    <property type="match status" value="1"/>
</dbReference>
<dbReference type="InterPro" id="IPR000277">
    <property type="entry name" value="Cys/Met-Metab_PyrdxlP-dep_enz"/>
</dbReference>
<dbReference type="Pfam" id="PF03171">
    <property type="entry name" value="2OG-FeII_Oxy"/>
    <property type="match status" value="1"/>
</dbReference>
<dbReference type="InterPro" id="IPR044861">
    <property type="entry name" value="IPNS-like_FE2OG_OXY"/>
</dbReference>
<evidence type="ECO:0000256" key="4">
    <source>
        <dbReference type="ARBA" id="ARBA00022898"/>
    </source>
</evidence>
<organism evidence="7 8">
    <name type="scientific">Rhodotorula paludigena</name>
    <dbReference type="NCBI Taxonomy" id="86838"/>
    <lineage>
        <taxon>Eukaryota</taxon>
        <taxon>Fungi</taxon>
        <taxon>Dikarya</taxon>
        <taxon>Basidiomycota</taxon>
        <taxon>Pucciniomycotina</taxon>
        <taxon>Microbotryomycetes</taxon>
        <taxon>Sporidiobolales</taxon>
        <taxon>Sporidiobolaceae</taxon>
        <taxon>Rhodotorula</taxon>
    </lineage>
</organism>
<evidence type="ECO:0000256" key="1">
    <source>
        <dbReference type="ARBA" id="ARBA00001933"/>
    </source>
</evidence>
<keyword evidence="4" id="KW-0663">Pyridoxal phosphate</keyword>
<evidence type="ECO:0000313" key="7">
    <source>
        <dbReference type="EMBL" id="GJN89564.1"/>
    </source>
</evidence>
<proteinExistence type="inferred from homology"/>
<evidence type="ECO:0000313" key="8">
    <source>
        <dbReference type="Proteomes" id="UP001342314"/>
    </source>
</evidence>
<comment type="cofactor">
    <cofactor evidence="1">
        <name>pyridoxal 5'-phosphate</name>
        <dbReference type="ChEBI" id="CHEBI:597326"/>
    </cofactor>
</comment>
<dbReference type="InterPro" id="IPR015422">
    <property type="entry name" value="PyrdxlP-dep_Trfase_small"/>
</dbReference>
<dbReference type="SUPFAM" id="SSF53383">
    <property type="entry name" value="PLP-dependent transferases"/>
    <property type="match status" value="1"/>
</dbReference>
<evidence type="ECO:0000259" key="6">
    <source>
        <dbReference type="Pfam" id="PF14226"/>
    </source>
</evidence>
<dbReference type="GO" id="GO:0003961">
    <property type="term" value="F:O-acetylhomoserine aminocarboxypropyltransferase activity"/>
    <property type="evidence" value="ECO:0007669"/>
    <property type="project" value="TreeGrafter"/>
</dbReference>
<dbReference type="FunFam" id="3.40.640.10:FF:000035">
    <property type="entry name" value="O-succinylhomoserine sulfhydrylase"/>
    <property type="match status" value="1"/>
</dbReference>
<dbReference type="PANTHER" id="PTHR43797:SF2">
    <property type="entry name" value="HOMOCYSTEINE_CYSTEINE SYNTHASE"/>
    <property type="match status" value="1"/>
</dbReference>
<dbReference type="GO" id="GO:0019346">
    <property type="term" value="P:transsulfuration"/>
    <property type="evidence" value="ECO:0007669"/>
    <property type="project" value="InterPro"/>
</dbReference>
<dbReference type="GO" id="GO:0004124">
    <property type="term" value="F:cysteine synthase activity"/>
    <property type="evidence" value="ECO:0007669"/>
    <property type="project" value="TreeGrafter"/>
</dbReference>
<protein>
    <submittedName>
        <fullName evidence="7">Uncharacterized protein</fullName>
    </submittedName>
</protein>
<dbReference type="InterPro" id="IPR026992">
    <property type="entry name" value="DIOX_N"/>
</dbReference>
<dbReference type="Gene3D" id="3.90.1150.10">
    <property type="entry name" value="Aspartate Aminotransferase, domain 1"/>
    <property type="match status" value="1"/>
</dbReference>
<dbReference type="EMBL" id="BQKY01000005">
    <property type="protein sequence ID" value="GJN89564.1"/>
    <property type="molecule type" value="Genomic_DNA"/>
</dbReference>
<dbReference type="PROSITE" id="PS00868">
    <property type="entry name" value="CYS_MET_METAB_PP"/>
    <property type="match status" value="1"/>
</dbReference>
<evidence type="ECO:0000256" key="2">
    <source>
        <dbReference type="ARBA" id="ARBA00009077"/>
    </source>
</evidence>
<dbReference type="GO" id="GO:0005737">
    <property type="term" value="C:cytoplasm"/>
    <property type="evidence" value="ECO:0007669"/>
    <property type="project" value="TreeGrafter"/>
</dbReference>
<dbReference type="InterPro" id="IPR015424">
    <property type="entry name" value="PyrdxlP-dep_Trfase"/>
</dbReference>
<dbReference type="Pfam" id="PF01053">
    <property type="entry name" value="Cys_Met_Meta_PP"/>
    <property type="match status" value="1"/>
</dbReference>
<dbReference type="GO" id="GO:0030170">
    <property type="term" value="F:pyridoxal phosphate binding"/>
    <property type="evidence" value="ECO:0007669"/>
    <property type="project" value="InterPro"/>
</dbReference>
<dbReference type="Gene3D" id="3.40.640.10">
    <property type="entry name" value="Type I PLP-dependent aspartate aminotransferase-like (Major domain)"/>
    <property type="match status" value="1"/>
</dbReference>
<accession>A0AAV5GI26</accession>
<dbReference type="NCBIfam" id="TIGR01326">
    <property type="entry name" value="OAH_OAS_sulfhy"/>
    <property type="match status" value="1"/>
</dbReference>
<dbReference type="GO" id="GO:0006535">
    <property type="term" value="P:cysteine biosynthetic process from serine"/>
    <property type="evidence" value="ECO:0007669"/>
    <property type="project" value="TreeGrafter"/>
</dbReference>
<dbReference type="GO" id="GO:0071269">
    <property type="term" value="P:L-homocysteine biosynthetic process"/>
    <property type="evidence" value="ECO:0007669"/>
    <property type="project" value="TreeGrafter"/>
</dbReference>
<comment type="caution">
    <text evidence="7">The sequence shown here is derived from an EMBL/GenBank/DDBJ whole genome shotgun (WGS) entry which is preliminary data.</text>
</comment>
<dbReference type="Proteomes" id="UP001342314">
    <property type="component" value="Unassembled WGS sequence"/>
</dbReference>
<evidence type="ECO:0000259" key="5">
    <source>
        <dbReference type="Pfam" id="PF03171"/>
    </source>
</evidence>
<dbReference type="InterPro" id="IPR054542">
    <property type="entry name" value="Cys_met_metab_PP"/>
</dbReference>
<dbReference type="AlphaFoldDB" id="A0AAV5GI26"/>
<comment type="similarity">
    <text evidence="2">Belongs to the trans-sulfuration enzymes family.</text>
</comment>
<name>A0AAV5GI26_9BASI</name>
<dbReference type="InterPro" id="IPR006235">
    <property type="entry name" value="OAc-hSer/O-AcSer_sulfhydrylase"/>
</dbReference>
<dbReference type="Gene3D" id="2.60.120.330">
    <property type="entry name" value="B-lactam Antibiotic, Isopenicillin N Synthase, Chain"/>
    <property type="match status" value="1"/>
</dbReference>
<keyword evidence="3" id="KW-0808">Transferase</keyword>
<dbReference type="InterPro" id="IPR015421">
    <property type="entry name" value="PyrdxlP-dep_Trfase_major"/>
</dbReference>
<sequence length="796" mass="87685">MSAAPELPPYSRPPATKEKLNHLSLASLDLSKFNQPGGKEELVDELRKAISEVGFLFVTGHGIKDDEVVRQLQIGNAFFDLPLVEKREHPCDFEQGKYWGYREPKETYAGTSIKNNIEMLNHPKDTEVLANDQLTFNFLEPYKPEISAFSRKVHERILDPLLRLFALLLELPEDYLSAPHAYNKASDDHLRHMVYHPHSPEDSATLGNQYVVGHTDFGLLTILFPQIVQALQVQTAPGEYAYVPYIPGHVVVNTAEVLTFISGGHIKSTVHRVVRPPADQASHRRLGLLYFARPANEFQVKIAPSPLLQRLGIYDPAKEDPNPPNGLEWGRARVKHTHYRTVIEHDKPKEPFKFGKHVVNLEYTSPPVALEQAAAAYERPSDGQKPDPITRAIATPIFASTAFAFKDAQHVEDLCTFQTPGYHYSRVANPTNSVLEERIAKLEGGVGAVAVASGQAATLAAIIALARAGDNFVISSKLYGGTFYQFRHFLPRLGITGKFVTSNDPEAFASQIDEHTKGILIESITNPMLEVLDIPAIAAAAHQHGVPLIVDNTFGAAGYLIKPIELGADIILHSATKWIGGHGTALGGIVVDSGNFDWANNPRFPEFTRPFPGYQQQFGRSAFAAKMKLETMREMGATLSPFATFQLLQGLETLTLRVDKQTQNALALAQYLSNHEAALWVSHPGLPDHVSHALYERFLPRGSGGMLAFALKPVGAKSSTQVAREFIDATKLAYHAPNVGDVRTLVSTTHRQLTPEEARENGSVPELIRVSIGIEDIADIIQDFAQAIEAVTKGLQ</sequence>
<dbReference type="PANTHER" id="PTHR43797">
    <property type="entry name" value="HOMOCYSTEINE/CYSTEINE SYNTHASE"/>
    <property type="match status" value="1"/>
</dbReference>
<dbReference type="SUPFAM" id="SSF51197">
    <property type="entry name" value="Clavaminate synthase-like"/>
    <property type="match status" value="1"/>
</dbReference>
<feature type="domain" description="Isopenicillin N synthase-like Fe(2+) 2OG dioxygenase" evidence="5">
    <location>
        <begin position="195"/>
        <end position="286"/>
    </location>
</feature>